<name>A0A6J1RYW9_FRAOC</name>
<keyword evidence="2" id="KW-0812">Transmembrane</keyword>
<dbReference type="KEGG" id="foc:113203585"/>
<dbReference type="Proteomes" id="UP000504606">
    <property type="component" value="Unplaced"/>
</dbReference>
<feature type="region of interest" description="Disordered" evidence="1">
    <location>
        <begin position="62"/>
        <end position="88"/>
    </location>
</feature>
<dbReference type="GeneID" id="113203585"/>
<keyword evidence="4" id="KW-1185">Reference proteome</keyword>
<organism evidence="4 5">
    <name type="scientific">Frankliniella occidentalis</name>
    <name type="common">Western flower thrips</name>
    <name type="synonym">Euthrips occidentalis</name>
    <dbReference type="NCBI Taxonomy" id="133901"/>
    <lineage>
        <taxon>Eukaryota</taxon>
        <taxon>Metazoa</taxon>
        <taxon>Ecdysozoa</taxon>
        <taxon>Arthropoda</taxon>
        <taxon>Hexapoda</taxon>
        <taxon>Insecta</taxon>
        <taxon>Pterygota</taxon>
        <taxon>Neoptera</taxon>
        <taxon>Paraneoptera</taxon>
        <taxon>Thysanoptera</taxon>
        <taxon>Terebrantia</taxon>
        <taxon>Thripoidea</taxon>
        <taxon>Thripidae</taxon>
        <taxon>Frankliniella</taxon>
    </lineage>
</organism>
<sequence>MVLLALLLAAPGVPAQQQQQQQRQVLADPTSLTSLHPTASSGYPGAPLYTAPYLGSLPSADGSRWSGLEDPPCSEGPPRAGRARLQPYPRPHGLPLAPVLPPPRTALAVAPYPYASPRSDDLLETDISEAAGNRRGYYGHEVGYGSYFPIGLDPLTILAGLAFLAFIIQTLYLLLYKHYGVGLGGLGAGPAIGPLSADRHQRDEQQAWANTIASRIDSTASVYEGHSNATADSRPGAGVTVQDGEQQTDDEVDADAARQRRQMGLSPLDALLGLLRRSWSAPAHSCGPSWLCKLVYFARMLTEHLRSPGRNPGRATTLK</sequence>
<evidence type="ECO:0000313" key="4">
    <source>
        <dbReference type="Proteomes" id="UP000504606"/>
    </source>
</evidence>
<accession>A0A6J1RYW9</accession>
<feature type="chain" id="PRO_5039620789" evidence="3">
    <location>
        <begin position="16"/>
        <end position="319"/>
    </location>
</feature>
<keyword evidence="2" id="KW-0472">Membrane</keyword>
<feature type="region of interest" description="Disordered" evidence="1">
    <location>
        <begin position="225"/>
        <end position="259"/>
    </location>
</feature>
<feature type="transmembrane region" description="Helical" evidence="2">
    <location>
        <begin position="155"/>
        <end position="175"/>
    </location>
</feature>
<feature type="signal peptide" evidence="3">
    <location>
        <begin position="1"/>
        <end position="15"/>
    </location>
</feature>
<proteinExistence type="predicted"/>
<evidence type="ECO:0000256" key="3">
    <source>
        <dbReference type="SAM" id="SignalP"/>
    </source>
</evidence>
<gene>
    <name evidence="5" type="primary">LOC113203585</name>
</gene>
<keyword evidence="2" id="KW-1133">Transmembrane helix</keyword>
<dbReference type="AlphaFoldDB" id="A0A6J1RYW9"/>
<evidence type="ECO:0000256" key="1">
    <source>
        <dbReference type="SAM" id="MobiDB-lite"/>
    </source>
</evidence>
<evidence type="ECO:0000313" key="5">
    <source>
        <dbReference type="RefSeq" id="XP_026274144.2"/>
    </source>
</evidence>
<evidence type="ECO:0000256" key="2">
    <source>
        <dbReference type="SAM" id="Phobius"/>
    </source>
</evidence>
<protein>
    <submittedName>
        <fullName evidence="5">Uncharacterized protein LOC113203585</fullName>
    </submittedName>
</protein>
<dbReference type="RefSeq" id="XP_026274144.2">
    <property type="nucleotide sequence ID" value="XM_026418359.2"/>
</dbReference>
<keyword evidence="3" id="KW-0732">Signal</keyword>
<reference evidence="5" key="1">
    <citation type="submission" date="2025-08" db="UniProtKB">
        <authorList>
            <consortium name="RefSeq"/>
        </authorList>
    </citation>
    <scope>IDENTIFICATION</scope>
    <source>
        <tissue evidence="5">Whole organism</tissue>
    </source>
</reference>
<dbReference type="OrthoDB" id="10541667at2759"/>